<feature type="non-terminal residue" evidence="2">
    <location>
        <position position="157"/>
    </location>
</feature>
<dbReference type="Proteomes" id="UP000838878">
    <property type="component" value="Chromosome 4"/>
</dbReference>
<protein>
    <recommendedName>
        <fullName evidence="1">HAT C-terminal dimerisation domain-containing protein</fullName>
    </recommendedName>
</protein>
<accession>A0A8J9YEG0</accession>
<organism evidence="2 3">
    <name type="scientific">Brenthis ino</name>
    <name type="common">lesser marbled fritillary</name>
    <dbReference type="NCBI Taxonomy" id="405034"/>
    <lineage>
        <taxon>Eukaryota</taxon>
        <taxon>Metazoa</taxon>
        <taxon>Ecdysozoa</taxon>
        <taxon>Arthropoda</taxon>
        <taxon>Hexapoda</taxon>
        <taxon>Insecta</taxon>
        <taxon>Pterygota</taxon>
        <taxon>Neoptera</taxon>
        <taxon>Endopterygota</taxon>
        <taxon>Lepidoptera</taxon>
        <taxon>Glossata</taxon>
        <taxon>Ditrysia</taxon>
        <taxon>Papilionoidea</taxon>
        <taxon>Nymphalidae</taxon>
        <taxon>Heliconiinae</taxon>
        <taxon>Argynnini</taxon>
        <taxon>Brenthis</taxon>
    </lineage>
</organism>
<sequence length="157" mass="18370">MFFHFRFCFWFRKFYNRTLNGSGEKVQPSTSKSSASLQILESMLSVNEDQEEDSSTADDGDNLLLKIQSHLREYKKEKRLPLHEDPLMWWNGNAHKYNNILPIVRQYLSAPPSSVASEQLFSGAGLIYEEHRNRLKGEKAAKLLFIKYNLPLFNFDY</sequence>
<dbReference type="OrthoDB" id="7699631at2759"/>
<gene>
    <name evidence="2" type="ORF">BINO364_LOCUS9350</name>
</gene>
<evidence type="ECO:0000259" key="1">
    <source>
        <dbReference type="Pfam" id="PF05699"/>
    </source>
</evidence>
<dbReference type="InterPro" id="IPR012337">
    <property type="entry name" value="RNaseH-like_sf"/>
</dbReference>
<dbReference type="Pfam" id="PF05699">
    <property type="entry name" value="Dimer_Tnp_hAT"/>
    <property type="match status" value="1"/>
</dbReference>
<name>A0A8J9YEG0_9NEOP</name>
<dbReference type="PANTHER" id="PTHR47611">
    <property type="entry name" value="HAT DIMERISATION DOMAIN, C-TERMINAL"/>
    <property type="match status" value="1"/>
</dbReference>
<reference evidence="2" key="1">
    <citation type="submission" date="2021-12" db="EMBL/GenBank/DDBJ databases">
        <authorList>
            <person name="Martin H S."/>
        </authorList>
    </citation>
    <scope>NUCLEOTIDE SEQUENCE</scope>
</reference>
<dbReference type="GO" id="GO:0046983">
    <property type="term" value="F:protein dimerization activity"/>
    <property type="evidence" value="ECO:0007669"/>
    <property type="project" value="InterPro"/>
</dbReference>
<dbReference type="EMBL" id="OV170224">
    <property type="protein sequence ID" value="CAH0723525.1"/>
    <property type="molecule type" value="Genomic_DNA"/>
</dbReference>
<feature type="domain" description="HAT C-terminal dimerisation" evidence="1">
    <location>
        <begin position="71"/>
        <end position="150"/>
    </location>
</feature>
<dbReference type="InterPro" id="IPR008906">
    <property type="entry name" value="HATC_C_dom"/>
</dbReference>
<evidence type="ECO:0000313" key="2">
    <source>
        <dbReference type="EMBL" id="CAH0723525.1"/>
    </source>
</evidence>
<dbReference type="PANTHER" id="PTHR47611:SF3">
    <property type="entry name" value="HAT C-TERMINAL DIMERISATION DOMAIN-CONTAINING PROTEIN"/>
    <property type="match status" value="1"/>
</dbReference>
<proteinExistence type="predicted"/>
<dbReference type="AlphaFoldDB" id="A0A8J9YEG0"/>
<dbReference type="SUPFAM" id="SSF53098">
    <property type="entry name" value="Ribonuclease H-like"/>
    <property type="match status" value="1"/>
</dbReference>
<evidence type="ECO:0000313" key="3">
    <source>
        <dbReference type="Proteomes" id="UP000838878"/>
    </source>
</evidence>
<keyword evidence="3" id="KW-1185">Reference proteome</keyword>